<evidence type="ECO:0000313" key="6">
    <source>
        <dbReference type="Proteomes" id="UP000070400"/>
    </source>
</evidence>
<evidence type="ECO:0000313" key="5">
    <source>
        <dbReference type="EMBL" id="KXB01577.1"/>
    </source>
</evidence>
<reference evidence="5 6" key="1">
    <citation type="journal article" date="2016" name="Sci. Rep.">
        <title>Metabolic traits of an uncultured archaeal lineage -MSBL1- from brine pools of the Red Sea.</title>
        <authorList>
            <person name="Mwirichia R."/>
            <person name="Alam I."/>
            <person name="Rashid M."/>
            <person name="Vinu M."/>
            <person name="Ba-Alawi W."/>
            <person name="Anthony Kamau A."/>
            <person name="Kamanda Ngugi D."/>
            <person name="Goker M."/>
            <person name="Klenk H.P."/>
            <person name="Bajic V."/>
            <person name="Stingl U."/>
        </authorList>
    </citation>
    <scope>NUCLEOTIDE SEQUENCE [LARGE SCALE GENOMIC DNA]</scope>
    <source>
        <strain evidence="5">SCGC-AAA261D19</strain>
    </source>
</reference>
<keyword evidence="2" id="KW-0547">Nucleotide-binding</keyword>
<dbReference type="AlphaFoldDB" id="A0A133V587"/>
<dbReference type="InterPro" id="IPR003593">
    <property type="entry name" value="AAA+_ATPase"/>
</dbReference>
<dbReference type="PANTHER" id="PTHR42939">
    <property type="entry name" value="ABC TRANSPORTER ATP-BINDING PROTEIN ALBC-RELATED"/>
    <property type="match status" value="1"/>
</dbReference>
<evidence type="ECO:0000256" key="2">
    <source>
        <dbReference type="ARBA" id="ARBA00022741"/>
    </source>
</evidence>
<evidence type="ECO:0000256" key="3">
    <source>
        <dbReference type="ARBA" id="ARBA00022840"/>
    </source>
</evidence>
<name>A0A133V587_9EURY</name>
<dbReference type="GO" id="GO:0005524">
    <property type="term" value="F:ATP binding"/>
    <property type="evidence" value="ECO:0007669"/>
    <property type="project" value="UniProtKB-KW"/>
</dbReference>
<dbReference type="Pfam" id="PF00005">
    <property type="entry name" value="ABC_tran"/>
    <property type="match status" value="1"/>
</dbReference>
<dbReference type="Proteomes" id="UP000070400">
    <property type="component" value="Unassembled WGS sequence"/>
</dbReference>
<dbReference type="GO" id="GO:0016887">
    <property type="term" value="F:ATP hydrolysis activity"/>
    <property type="evidence" value="ECO:0007669"/>
    <property type="project" value="InterPro"/>
</dbReference>
<dbReference type="PANTHER" id="PTHR42939:SF1">
    <property type="entry name" value="ABC TRANSPORTER ATP-BINDING PROTEIN ALBC-RELATED"/>
    <property type="match status" value="1"/>
</dbReference>
<keyword evidence="6" id="KW-1185">Reference proteome</keyword>
<sequence>MTLLEISNLEKNFGRNRVLEGLNLSIRKSEVFSILGPNASGKTTLLKIVSTIYKPTSGKVVVMGNDVQEDSSSVRRCIGFVGHDSYLYPELTAKENLDYYSKAYGIEDRGEVIKERLELVGMYHRMNDKVEEFSRGMEQRVSIARALLHDPSMLILDEPHTGLDLEAQRDFLNMIKVFVQDRGPVLMSSHDPRDSWKISHRVGILYQGRIEHIFKTRERKYGELEKILDTIKWRI</sequence>
<dbReference type="Gene3D" id="3.40.50.300">
    <property type="entry name" value="P-loop containing nucleotide triphosphate hydrolases"/>
    <property type="match status" value="1"/>
</dbReference>
<keyword evidence="3" id="KW-0067">ATP-binding</keyword>
<gene>
    <name evidence="5" type="ORF">AKJ43_03265</name>
</gene>
<protein>
    <recommendedName>
        <fullName evidence="4">ABC transporter domain-containing protein</fullName>
    </recommendedName>
</protein>
<dbReference type="PROSITE" id="PS50893">
    <property type="entry name" value="ABC_TRANSPORTER_2"/>
    <property type="match status" value="1"/>
</dbReference>
<dbReference type="CDD" id="cd03230">
    <property type="entry name" value="ABC_DR_subfamily_A"/>
    <property type="match status" value="1"/>
</dbReference>
<dbReference type="SMART" id="SM00382">
    <property type="entry name" value="AAA"/>
    <property type="match status" value="1"/>
</dbReference>
<keyword evidence="1" id="KW-0813">Transport</keyword>
<dbReference type="InterPro" id="IPR051782">
    <property type="entry name" value="ABC_Transporter_VariousFunc"/>
</dbReference>
<feature type="domain" description="ABC transporter" evidence="4">
    <location>
        <begin position="4"/>
        <end position="232"/>
    </location>
</feature>
<proteinExistence type="predicted"/>
<dbReference type="SUPFAM" id="SSF52540">
    <property type="entry name" value="P-loop containing nucleoside triphosphate hydrolases"/>
    <property type="match status" value="1"/>
</dbReference>
<evidence type="ECO:0000259" key="4">
    <source>
        <dbReference type="PROSITE" id="PS50893"/>
    </source>
</evidence>
<dbReference type="EMBL" id="LHXX01000046">
    <property type="protein sequence ID" value="KXB01577.1"/>
    <property type="molecule type" value="Genomic_DNA"/>
</dbReference>
<evidence type="ECO:0000256" key="1">
    <source>
        <dbReference type="ARBA" id="ARBA00022448"/>
    </source>
</evidence>
<dbReference type="InterPro" id="IPR003439">
    <property type="entry name" value="ABC_transporter-like_ATP-bd"/>
</dbReference>
<accession>A0A133V587</accession>
<organism evidence="5 6">
    <name type="scientific">candidate division MSBL1 archaeon SCGC-AAA261D19</name>
    <dbReference type="NCBI Taxonomy" id="1698273"/>
    <lineage>
        <taxon>Archaea</taxon>
        <taxon>Methanobacteriati</taxon>
        <taxon>Methanobacteriota</taxon>
        <taxon>candidate division MSBL1</taxon>
    </lineage>
</organism>
<comment type="caution">
    <text evidence="5">The sequence shown here is derived from an EMBL/GenBank/DDBJ whole genome shotgun (WGS) entry which is preliminary data.</text>
</comment>
<dbReference type="InterPro" id="IPR027417">
    <property type="entry name" value="P-loop_NTPase"/>
</dbReference>